<dbReference type="PANTHER" id="PTHR37694">
    <property type="entry name" value="SLR8022 PROTEIN"/>
    <property type="match status" value="1"/>
</dbReference>
<protein>
    <submittedName>
        <fullName evidence="2">Cupin region</fullName>
    </submittedName>
</protein>
<dbReference type="Proteomes" id="UP000012063">
    <property type="component" value="Unassembled WGS sequence"/>
</dbReference>
<dbReference type="EMBL" id="CAUI01000023">
    <property type="protein sequence ID" value="CCU80662.1"/>
    <property type="molecule type" value="Genomic_DNA"/>
</dbReference>
<dbReference type="STRING" id="1293054.HSACCH_02209"/>
<dbReference type="SUPFAM" id="SSF51182">
    <property type="entry name" value="RmlC-like cupins"/>
    <property type="match status" value="1"/>
</dbReference>
<sequence length="111" mass="12095">MKGMIFVEIIKLSELEGNKNKRGVIAKAVLKHDNAQVMNLILSEGDVVPAHQVPVDVFFYIKEGKGTLRIGDEASVVEAGTIVTCAPNTEMELKADQGEKFEVLNVKTPSL</sequence>
<accession>M5E337</accession>
<dbReference type="AlphaFoldDB" id="M5E337"/>
<evidence type="ECO:0000313" key="3">
    <source>
        <dbReference type="Proteomes" id="UP000012063"/>
    </source>
</evidence>
<dbReference type="eggNOG" id="COG1917">
    <property type="taxonomic scope" value="Bacteria"/>
</dbReference>
<dbReference type="Gene3D" id="2.60.120.10">
    <property type="entry name" value="Jelly Rolls"/>
    <property type="match status" value="1"/>
</dbReference>
<keyword evidence="3" id="KW-1185">Reference proteome</keyword>
<dbReference type="InterPro" id="IPR011051">
    <property type="entry name" value="RmlC_Cupin_sf"/>
</dbReference>
<dbReference type="InParanoid" id="M5E337"/>
<evidence type="ECO:0000259" key="1">
    <source>
        <dbReference type="Pfam" id="PF07883"/>
    </source>
</evidence>
<dbReference type="PANTHER" id="PTHR37694:SF1">
    <property type="entry name" value="SLR8022 PROTEIN"/>
    <property type="match status" value="1"/>
</dbReference>
<dbReference type="InterPro" id="IPR013096">
    <property type="entry name" value="Cupin_2"/>
</dbReference>
<name>M5E337_9FIRM</name>
<feature type="domain" description="Cupin type-2" evidence="1">
    <location>
        <begin position="42"/>
        <end position="106"/>
    </location>
</feature>
<evidence type="ECO:0000313" key="2">
    <source>
        <dbReference type="EMBL" id="CCU80662.1"/>
    </source>
</evidence>
<gene>
    <name evidence="2" type="ORF">HSACCH_02209</name>
</gene>
<organism evidence="2 3">
    <name type="scientific">Halanaerobium saccharolyticum subsp. saccharolyticum DSM 6643</name>
    <dbReference type="NCBI Taxonomy" id="1293054"/>
    <lineage>
        <taxon>Bacteria</taxon>
        <taxon>Bacillati</taxon>
        <taxon>Bacillota</taxon>
        <taxon>Clostridia</taxon>
        <taxon>Halanaerobiales</taxon>
        <taxon>Halanaerobiaceae</taxon>
        <taxon>Halanaerobium</taxon>
    </lineage>
</organism>
<reference evidence="3" key="1">
    <citation type="journal article" date="2013" name="Genome Announc.">
        <title>Genome Sequence of Halanaerobium saccharolyticum subsp. saccharolyticum Strain DSM 6643T, a Halophilic Hydrogen-Producing Bacterium.</title>
        <authorList>
            <person name="Kivisto A."/>
            <person name="Larjo A."/>
            <person name="Ciranna A."/>
            <person name="Santala V."/>
            <person name="Roos C."/>
            <person name="Karp M."/>
        </authorList>
    </citation>
    <scope>NUCLEOTIDE SEQUENCE [LARGE SCALE GENOMIC DNA]</scope>
    <source>
        <strain evidence="3">DSM 6643</strain>
    </source>
</reference>
<comment type="caution">
    <text evidence="2">The sequence shown here is derived from an EMBL/GenBank/DDBJ whole genome shotgun (WGS) entry which is preliminary data.</text>
</comment>
<dbReference type="Pfam" id="PF07883">
    <property type="entry name" value="Cupin_2"/>
    <property type="match status" value="1"/>
</dbReference>
<proteinExistence type="predicted"/>
<dbReference type="InterPro" id="IPR014710">
    <property type="entry name" value="RmlC-like_jellyroll"/>
</dbReference>